<reference evidence="7" key="1">
    <citation type="submission" date="2015-04" db="UniProtKB">
        <authorList>
            <consortium name="EnsemblPlants"/>
        </authorList>
    </citation>
    <scope>IDENTIFICATION</scope>
</reference>
<reference evidence="7" key="2">
    <citation type="submission" date="2018-05" db="EMBL/GenBank/DDBJ databases">
        <title>OpunRS2 (Oryza punctata Reference Sequence Version 2).</title>
        <authorList>
            <person name="Zhang J."/>
            <person name="Kudrna D."/>
            <person name="Lee S."/>
            <person name="Talag J."/>
            <person name="Welchert J."/>
            <person name="Wing R.A."/>
        </authorList>
    </citation>
    <scope>NUCLEOTIDE SEQUENCE [LARGE SCALE GENOMIC DNA]</scope>
</reference>
<dbReference type="Proteomes" id="UP000026962">
    <property type="component" value="Chromosome 11"/>
</dbReference>
<dbReference type="InterPro" id="IPR014381">
    <property type="entry name" value="Arch_Rpo5/euc_Rpb5"/>
</dbReference>
<dbReference type="InterPro" id="IPR035913">
    <property type="entry name" value="RPB5-like_sf"/>
</dbReference>
<dbReference type="FunFam" id="3.90.940.20:FF:000001">
    <property type="entry name" value="DNA-directed RNA polymerases I, II, and III subunit RPABC1"/>
    <property type="match status" value="1"/>
</dbReference>
<dbReference type="GO" id="GO:0006362">
    <property type="term" value="P:transcription elongation by RNA polymerase I"/>
    <property type="evidence" value="ECO:0007669"/>
    <property type="project" value="TreeGrafter"/>
</dbReference>
<feature type="domain" description="RNA polymerase subunit H/Rpb5 C-terminal" evidence="5">
    <location>
        <begin position="306"/>
        <end position="374"/>
    </location>
</feature>
<dbReference type="EnsemblPlants" id="OPUNC11G02430.1">
    <property type="protein sequence ID" value="OPUNC11G02430.1"/>
    <property type="gene ID" value="OPUNC11G02430"/>
</dbReference>
<dbReference type="Gene3D" id="3.40.1340.10">
    <property type="entry name" value="RNA polymerase, Rpb5, N-terminal domain"/>
    <property type="match status" value="1"/>
</dbReference>
<dbReference type="Gramene" id="OPUNC11G02430.1">
    <property type="protein sequence ID" value="OPUNC11G02430.1"/>
    <property type="gene ID" value="OPUNC11G02430"/>
</dbReference>
<dbReference type="PANTHER" id="PTHR10535">
    <property type="entry name" value="DNA-DIRECTED RNA POLYMERASES I, II, AND III SUBUNIT RPABC1"/>
    <property type="match status" value="1"/>
</dbReference>
<dbReference type="GO" id="GO:0003899">
    <property type="term" value="F:DNA-directed RNA polymerase activity"/>
    <property type="evidence" value="ECO:0007669"/>
    <property type="project" value="InterPro"/>
</dbReference>
<dbReference type="GO" id="GO:0006366">
    <property type="term" value="P:transcription by RNA polymerase II"/>
    <property type="evidence" value="ECO:0007669"/>
    <property type="project" value="TreeGrafter"/>
</dbReference>
<evidence type="ECO:0000259" key="5">
    <source>
        <dbReference type="Pfam" id="PF01191"/>
    </source>
</evidence>
<dbReference type="InterPro" id="IPR036710">
    <property type="entry name" value="RNA_pol_Rpb5_N_sf"/>
</dbReference>
<evidence type="ECO:0000256" key="2">
    <source>
        <dbReference type="ARBA" id="ARBA00023242"/>
    </source>
</evidence>
<dbReference type="GO" id="GO:0055029">
    <property type="term" value="C:nuclear DNA-directed RNA polymerase complex"/>
    <property type="evidence" value="ECO:0007669"/>
    <property type="project" value="UniProtKB-ARBA"/>
</dbReference>
<dbReference type="InterPro" id="IPR000783">
    <property type="entry name" value="RNA_pol_subH/Rpb5_C"/>
</dbReference>
<dbReference type="Gene3D" id="3.90.940.20">
    <property type="entry name" value="RPB5-like RNA polymerase subunit"/>
    <property type="match status" value="2"/>
</dbReference>
<keyword evidence="2" id="KW-0539">Nucleus</keyword>
<sequence length="432" mass="47939">MSHSTHSQQSFRTVESAESATAATSIESAESTTAATPAAVSAARDVSPPPVVDVAPAARDVSPPSAASAARDVSPPSAASAARDMEVDDVDVHEVPECIASMIDRGSVESHRLFLARRTAMEMLRDRGYSVPEAEIARTLPEFRAWWAEKPGIERLAFTTTLVSDPSKKVQLVFCPPEPVKIATIREIYLQTKEENLSRLILILQSKILSRAREAIKEIFKFKVDIFQATDLLVNITKHVLKPKHEVLSADQKAKLLKEYNVEDSQLPRMLETDAVARYYGFDKGTVVKVTYDSELTGKRATDLLVNITKHVLKPKHEVLSADQKAKLLKEYNVEDSQLPRMLETDAVARYYGFDKGTVVKVTYDSELTGKRVLFLLGVLLASAFQNRAVLMIMEPQELQSLAPGINSGNYTKKSQTFHQMPILTETEKKRV</sequence>
<protein>
    <recommendedName>
        <fullName evidence="9">RNA polymerase subunit H/Rpb5 C-terminal domain-containing protein</fullName>
    </recommendedName>
</protein>
<evidence type="ECO:0000313" key="7">
    <source>
        <dbReference type="EnsemblPlants" id="OPUNC11G02430.1"/>
    </source>
</evidence>
<feature type="compositionally biased region" description="Polar residues" evidence="4">
    <location>
        <begin position="1"/>
        <end position="12"/>
    </location>
</feature>
<proteinExistence type="inferred from homology"/>
<accession>A0A0E0MCC4</accession>
<dbReference type="Pfam" id="PF03871">
    <property type="entry name" value="RNA_pol_Rpb5_N"/>
    <property type="match status" value="1"/>
</dbReference>
<dbReference type="GO" id="GO:0042797">
    <property type="term" value="P:tRNA transcription by RNA polymerase III"/>
    <property type="evidence" value="ECO:0007669"/>
    <property type="project" value="TreeGrafter"/>
</dbReference>
<dbReference type="HOGENOM" id="CLU_058320_1_0_1"/>
<dbReference type="Pfam" id="PF01191">
    <property type="entry name" value="RNA_pol_Rpb5_C"/>
    <property type="match status" value="2"/>
</dbReference>
<dbReference type="PANTHER" id="PTHR10535:SF2">
    <property type="entry name" value="DNA-DIRECTED RNA POLYMERASE V SUBUNIT 5A"/>
    <property type="match status" value="1"/>
</dbReference>
<dbReference type="GO" id="GO:0003677">
    <property type="term" value="F:DNA binding"/>
    <property type="evidence" value="ECO:0007669"/>
    <property type="project" value="InterPro"/>
</dbReference>
<dbReference type="SUPFAM" id="SSF53036">
    <property type="entry name" value="Eukaryotic RPB5 N-terminal domain"/>
    <property type="match status" value="1"/>
</dbReference>
<feature type="domain" description="RNA polymerase Rpb5 N-terminal" evidence="6">
    <location>
        <begin position="109"/>
        <end position="189"/>
    </location>
</feature>
<dbReference type="InterPro" id="IPR005571">
    <property type="entry name" value="RNA_pol_Rpb5_N"/>
</dbReference>
<evidence type="ECO:0008006" key="9">
    <source>
        <dbReference type="Google" id="ProtNLM"/>
    </source>
</evidence>
<organism evidence="7">
    <name type="scientific">Oryza punctata</name>
    <name type="common">Red rice</name>
    <dbReference type="NCBI Taxonomy" id="4537"/>
    <lineage>
        <taxon>Eukaryota</taxon>
        <taxon>Viridiplantae</taxon>
        <taxon>Streptophyta</taxon>
        <taxon>Embryophyta</taxon>
        <taxon>Tracheophyta</taxon>
        <taxon>Spermatophyta</taxon>
        <taxon>Magnoliopsida</taxon>
        <taxon>Liliopsida</taxon>
        <taxon>Poales</taxon>
        <taxon>Poaceae</taxon>
        <taxon>BOP clade</taxon>
        <taxon>Oryzoideae</taxon>
        <taxon>Oryzeae</taxon>
        <taxon>Oryzinae</taxon>
        <taxon>Oryza</taxon>
    </lineage>
</organism>
<comment type="subcellular location">
    <subcellularLocation>
        <location evidence="1">Nucleus</location>
    </subcellularLocation>
</comment>
<evidence type="ECO:0000256" key="1">
    <source>
        <dbReference type="ARBA" id="ARBA00004123"/>
    </source>
</evidence>
<evidence type="ECO:0000259" key="6">
    <source>
        <dbReference type="Pfam" id="PF03871"/>
    </source>
</evidence>
<dbReference type="SUPFAM" id="SSF55287">
    <property type="entry name" value="RPB5-like RNA polymerase subunit"/>
    <property type="match status" value="2"/>
</dbReference>
<name>A0A0E0MCC4_ORYPU</name>
<evidence type="ECO:0000256" key="4">
    <source>
        <dbReference type="SAM" id="MobiDB-lite"/>
    </source>
</evidence>
<feature type="domain" description="RNA polymerase subunit H/Rpb5 C-terminal" evidence="5">
    <location>
        <begin position="234"/>
        <end position="299"/>
    </location>
</feature>
<evidence type="ECO:0000313" key="8">
    <source>
        <dbReference type="Proteomes" id="UP000026962"/>
    </source>
</evidence>
<feature type="compositionally biased region" description="Low complexity" evidence="4">
    <location>
        <begin position="13"/>
        <end position="82"/>
    </location>
</feature>
<keyword evidence="8" id="KW-1185">Reference proteome</keyword>
<feature type="region of interest" description="Disordered" evidence="4">
    <location>
        <begin position="1"/>
        <end position="85"/>
    </location>
</feature>
<evidence type="ECO:0000256" key="3">
    <source>
        <dbReference type="ARBA" id="ARBA00025765"/>
    </source>
</evidence>
<comment type="similarity">
    <text evidence="3">Belongs to the archaeal Rpo5/eukaryotic RPB5 RNA polymerase subunit family.</text>
</comment>
<dbReference type="AlphaFoldDB" id="A0A0E0MCC4"/>